<dbReference type="EMBL" id="QGNW01000129">
    <property type="protein sequence ID" value="RVW93479.1"/>
    <property type="molecule type" value="Genomic_DNA"/>
</dbReference>
<dbReference type="SUPFAM" id="SSF52058">
    <property type="entry name" value="L domain-like"/>
    <property type="match status" value="2"/>
</dbReference>
<feature type="domain" description="Disease resistance N-terminal" evidence="7">
    <location>
        <begin position="12"/>
        <end position="91"/>
    </location>
</feature>
<dbReference type="InterPro" id="IPR056789">
    <property type="entry name" value="LRR_R13L1-DRL21"/>
</dbReference>
<keyword evidence="4" id="KW-0611">Plant defense</keyword>
<dbReference type="FunFam" id="1.10.10.10:FF:000322">
    <property type="entry name" value="Probable disease resistance protein At1g63360"/>
    <property type="match status" value="1"/>
</dbReference>
<feature type="domain" description="Disease resistance protein winged helix" evidence="8">
    <location>
        <begin position="376"/>
        <end position="441"/>
    </location>
</feature>
<keyword evidence="1" id="KW-0433">Leucine-rich repeat</keyword>
<evidence type="ECO:0000259" key="9">
    <source>
        <dbReference type="Pfam" id="PF25019"/>
    </source>
</evidence>
<dbReference type="GO" id="GO:0051707">
    <property type="term" value="P:response to other organism"/>
    <property type="evidence" value="ECO:0007669"/>
    <property type="project" value="UniProtKB-ARBA"/>
</dbReference>
<gene>
    <name evidence="10" type="primary">RGA2_18</name>
    <name evidence="10" type="ORF">CK203_035023</name>
</gene>
<evidence type="ECO:0000256" key="4">
    <source>
        <dbReference type="ARBA" id="ARBA00022821"/>
    </source>
</evidence>
<dbReference type="Gene3D" id="3.40.50.300">
    <property type="entry name" value="P-loop containing nucleotide triphosphate hydrolases"/>
    <property type="match status" value="1"/>
</dbReference>
<evidence type="ECO:0000256" key="1">
    <source>
        <dbReference type="ARBA" id="ARBA00022614"/>
    </source>
</evidence>
<accession>A0A438I9X8</accession>
<dbReference type="Gene3D" id="3.80.10.10">
    <property type="entry name" value="Ribonuclease Inhibitor"/>
    <property type="match status" value="2"/>
</dbReference>
<reference evidence="10 11" key="1">
    <citation type="journal article" date="2018" name="PLoS Genet.">
        <title>Population sequencing reveals clonal diversity and ancestral inbreeding in the grapevine cultivar Chardonnay.</title>
        <authorList>
            <person name="Roach M.J."/>
            <person name="Johnson D.L."/>
            <person name="Bohlmann J."/>
            <person name="van Vuuren H.J."/>
            <person name="Jones S.J."/>
            <person name="Pretorius I.S."/>
            <person name="Schmidt S.A."/>
            <person name="Borneman A.R."/>
        </authorList>
    </citation>
    <scope>NUCLEOTIDE SEQUENCE [LARGE SCALE GENOMIC DNA]</scope>
    <source>
        <strain evidence="11">cv. Chardonnay</strain>
        <tissue evidence="10">Leaf</tissue>
    </source>
</reference>
<dbReference type="Proteomes" id="UP000288805">
    <property type="component" value="Unassembled WGS sequence"/>
</dbReference>
<dbReference type="PRINTS" id="PR00364">
    <property type="entry name" value="DISEASERSIST"/>
</dbReference>
<feature type="domain" description="NB-ARC" evidence="6">
    <location>
        <begin position="166"/>
        <end position="313"/>
    </location>
</feature>
<evidence type="ECO:0000256" key="2">
    <source>
        <dbReference type="ARBA" id="ARBA00022737"/>
    </source>
</evidence>
<keyword evidence="2" id="KW-0677">Repeat</keyword>
<evidence type="ECO:0000259" key="7">
    <source>
        <dbReference type="Pfam" id="PF18052"/>
    </source>
</evidence>
<keyword evidence="5" id="KW-0067">ATP-binding</keyword>
<dbReference type="Pfam" id="PF18052">
    <property type="entry name" value="Rx_N"/>
    <property type="match status" value="1"/>
</dbReference>
<dbReference type="Pfam" id="PF23559">
    <property type="entry name" value="WHD_DRP"/>
    <property type="match status" value="1"/>
</dbReference>
<evidence type="ECO:0000256" key="5">
    <source>
        <dbReference type="ARBA" id="ARBA00022840"/>
    </source>
</evidence>
<dbReference type="GO" id="GO:0005524">
    <property type="term" value="F:ATP binding"/>
    <property type="evidence" value="ECO:0007669"/>
    <property type="project" value="UniProtKB-KW"/>
</dbReference>
<evidence type="ECO:0000256" key="3">
    <source>
        <dbReference type="ARBA" id="ARBA00022741"/>
    </source>
</evidence>
<dbReference type="CDD" id="cd14798">
    <property type="entry name" value="RX-CC_like"/>
    <property type="match status" value="1"/>
</dbReference>
<comment type="caution">
    <text evidence="10">The sequence shown here is derived from an EMBL/GenBank/DDBJ whole genome shotgun (WGS) entry which is preliminary data.</text>
</comment>
<dbReference type="InterPro" id="IPR032675">
    <property type="entry name" value="LRR_dom_sf"/>
</dbReference>
<dbReference type="PANTHER" id="PTHR36766:SF40">
    <property type="entry name" value="DISEASE RESISTANCE PROTEIN RGA3"/>
    <property type="match status" value="1"/>
</dbReference>
<dbReference type="GO" id="GO:0043531">
    <property type="term" value="F:ADP binding"/>
    <property type="evidence" value="ECO:0007669"/>
    <property type="project" value="InterPro"/>
</dbReference>
<dbReference type="Pfam" id="PF00931">
    <property type="entry name" value="NB-ARC"/>
    <property type="match status" value="1"/>
</dbReference>
<protein>
    <submittedName>
        <fullName evidence="10">Disease resistance protein RGA2</fullName>
    </submittedName>
</protein>
<dbReference type="InterPro" id="IPR036388">
    <property type="entry name" value="WH-like_DNA-bd_sf"/>
</dbReference>
<name>A0A438I9X8_VITVI</name>
<keyword evidence="3" id="KW-0547">Nucleotide-binding</keyword>
<dbReference type="SUPFAM" id="SSF52540">
    <property type="entry name" value="P-loop containing nucleoside triphosphate hydrolases"/>
    <property type="match status" value="1"/>
</dbReference>
<dbReference type="InterPro" id="IPR058922">
    <property type="entry name" value="WHD_DRP"/>
</dbReference>
<dbReference type="InterPro" id="IPR038005">
    <property type="entry name" value="RX-like_CC"/>
</dbReference>
<evidence type="ECO:0000259" key="8">
    <source>
        <dbReference type="Pfam" id="PF23559"/>
    </source>
</evidence>
<proteinExistence type="predicted"/>
<dbReference type="Gene3D" id="1.10.10.10">
    <property type="entry name" value="Winged helix-like DNA-binding domain superfamily/Winged helix DNA-binding domain"/>
    <property type="match status" value="1"/>
</dbReference>
<dbReference type="GO" id="GO:0006952">
    <property type="term" value="P:defense response"/>
    <property type="evidence" value="ECO:0007669"/>
    <property type="project" value="UniProtKB-KW"/>
</dbReference>
<dbReference type="Pfam" id="PF25019">
    <property type="entry name" value="LRR_R13L1-DRL21"/>
    <property type="match status" value="1"/>
</dbReference>
<dbReference type="FunFam" id="3.40.50.300:FF:001091">
    <property type="entry name" value="Probable disease resistance protein At1g61300"/>
    <property type="match status" value="1"/>
</dbReference>
<evidence type="ECO:0000313" key="10">
    <source>
        <dbReference type="EMBL" id="RVW93479.1"/>
    </source>
</evidence>
<dbReference type="Gene3D" id="1.20.5.4130">
    <property type="match status" value="1"/>
</dbReference>
<feature type="domain" description="R13L1/DRL21-like LRR repeat region" evidence="9">
    <location>
        <begin position="497"/>
        <end position="628"/>
    </location>
</feature>
<evidence type="ECO:0000259" key="6">
    <source>
        <dbReference type="Pfam" id="PF00931"/>
    </source>
</evidence>
<dbReference type="AlphaFoldDB" id="A0A438I9X8"/>
<sequence>MAEQIPFSTIADVLTKLGSSAFQQIGSAFGVTKELTKLTKKLDTIKGVLVDAEKRQEESDAVKAWVRRLKDVVYDADDLLDDFEMLQLQRGGVARQVSDFFSSSNQVVLRFKMSDRLKDIKEEVEEIVKEIPMLKLIQGKVVQREVESSRRETHSFVLTSEMVGRDEDKEEIIKLLVSSGNEKNLSAVAIIGIGGLGKTALAQLVYNDMRVADFFQPKIWICVSDDFDVKLLVKKILESLSGGDVDLGSLNVLKDSLHEKIRQKRYLLVLDDVWNDDFQKWEELRTLLMVGDKGSRILVTTRNRNVASTMAFEEGQERLYPSLVEIGKEIVNMCKGVPLILKTLGAILRIKTEEMLKLSYDALPFHLKQCFGYCALFPKDYEIEKKVLVQLWMAQGYIQASGVGNRYFEELLSRSLLEEVTKDAYDNISYCKMHDLIHDLAQSVVGFEDMRRLINLRHLENQGCGSLTHMTCGIGELSLLESLPVFVVGTGSKVGRLSELKRLNNLRGQLWIEKLENVMDAKVESREANLVEKQYIESLGLEWSYGQEEQSGCQTLPCIVRLRHLRSLKLHHLGKVEYMEYSSEGPFFPSLQNLYLSFMPKLKELWRRDLATQPPPSFPCLSLLLINKCDDLASLELYPSPCISSIEITYCPKLTSLLLPPSPLLSQLEIRYCGDLASLELHSSHLLSSLYISHCLKPTSLKLSSLPCLESLCLNEVKEGVLRELMSATASSLKSVRIQDIDDLMSLPDELHQHVSTLQTLKIGDCSHLATLPHWIGNLTSLTHLRITNCPELTSLPQEMHSLTALHTLSIDYSCGLASLPSWIGGLTSLTDLEIGSCPELTSLPEELHCLRILKSLTIHDWSSLTTLPAWIGSLSSLEYLQIRKCPKLTSLPKRCVPSQPSTYSKSLNVHTYLKDAKGKKVKTGPRLLMSE</sequence>
<dbReference type="InterPro" id="IPR042197">
    <property type="entry name" value="Apaf_helical"/>
</dbReference>
<dbReference type="PANTHER" id="PTHR36766">
    <property type="entry name" value="PLANT BROAD-SPECTRUM MILDEW RESISTANCE PROTEIN RPW8"/>
    <property type="match status" value="1"/>
</dbReference>
<dbReference type="InterPro" id="IPR041118">
    <property type="entry name" value="Rx_N"/>
</dbReference>
<dbReference type="InterPro" id="IPR027417">
    <property type="entry name" value="P-loop_NTPase"/>
</dbReference>
<dbReference type="InterPro" id="IPR002182">
    <property type="entry name" value="NB-ARC"/>
</dbReference>
<dbReference type="Gene3D" id="1.10.8.430">
    <property type="entry name" value="Helical domain of apoptotic protease-activating factors"/>
    <property type="match status" value="1"/>
</dbReference>
<organism evidence="10 11">
    <name type="scientific">Vitis vinifera</name>
    <name type="common">Grape</name>
    <dbReference type="NCBI Taxonomy" id="29760"/>
    <lineage>
        <taxon>Eukaryota</taxon>
        <taxon>Viridiplantae</taxon>
        <taxon>Streptophyta</taxon>
        <taxon>Embryophyta</taxon>
        <taxon>Tracheophyta</taxon>
        <taxon>Spermatophyta</taxon>
        <taxon>Magnoliopsida</taxon>
        <taxon>eudicotyledons</taxon>
        <taxon>Gunneridae</taxon>
        <taxon>Pentapetalae</taxon>
        <taxon>rosids</taxon>
        <taxon>Vitales</taxon>
        <taxon>Vitaceae</taxon>
        <taxon>Viteae</taxon>
        <taxon>Vitis</taxon>
    </lineage>
</organism>
<evidence type="ECO:0000313" key="11">
    <source>
        <dbReference type="Proteomes" id="UP000288805"/>
    </source>
</evidence>